<name>A0A382CIY2_9ZZZZ</name>
<dbReference type="Pfam" id="PF02254">
    <property type="entry name" value="TrkA_N"/>
    <property type="match status" value="1"/>
</dbReference>
<dbReference type="InterPro" id="IPR006037">
    <property type="entry name" value="RCK_C"/>
</dbReference>
<keyword evidence="6 7" id="KW-0472">Membrane</keyword>
<feature type="transmembrane region" description="Helical" evidence="7">
    <location>
        <begin position="243"/>
        <end position="268"/>
    </location>
</feature>
<dbReference type="Gene3D" id="3.30.70.1450">
    <property type="entry name" value="Regulator of K+ conductance, C-terminal domain"/>
    <property type="match status" value="1"/>
</dbReference>
<sequence>ISDIPSVKELAEIGVVLLLFVIGLEFSLGRLLKNLASVIGVGGLQIGLTTITIWFVFKTMGFQQSQSIALGLIIALSSTAIVLKMITDYAEIDTLHGKLCIGTLLFQDLCVVPIMLLLPLLGQSEAHTSADFLLEVGKSLMAVVTIYFLSRLVVPKGLAWVASVGNKEHLTLSVVFIILVTGWASQEMGLTIAMGALIAGMIISESEYSHQIILDILPLRDYFSSIFFISVGMLLDINVFTNSVWTCLTLTVLVILIKGSLAGLACLLVRVPLRVSFVVGVRLAQVGEFSLILAAMALEQELFNSHQYQLLLIVSILSMLVTPLLIQASTGLSVKLFSKWKSKEVDSIEKEDPKLVGHVVIVGYGVGGRTLAQVLLETKVPFLVLDLDGERVKRALTEGITTLYGDCVQEQTLIRAGLKDARMIVLKISDYGITEKVVRLSRKINPQIKIMVRTRRTNQVEELKTAGADQVIPEEFETSIEIFSRVLRDYHIPNNIIEQQVELIRLEGYSMFRGLSLNSESLKKFSAYLTATLTESYLVLEDSWACGKTVGDINISARTGAVIIALVRKNKPLPNPELKLVVMAGDIFILLGSHVQLNKSLKTLKDG</sequence>
<evidence type="ECO:0000256" key="2">
    <source>
        <dbReference type="ARBA" id="ARBA00005551"/>
    </source>
</evidence>
<feature type="transmembrane region" description="Helical" evidence="7">
    <location>
        <begin position="69"/>
        <end position="87"/>
    </location>
</feature>
<dbReference type="Pfam" id="PF02080">
    <property type="entry name" value="TrkA_C"/>
    <property type="match status" value="1"/>
</dbReference>
<organism evidence="10">
    <name type="scientific">marine metagenome</name>
    <dbReference type="NCBI Taxonomy" id="408172"/>
    <lineage>
        <taxon>unclassified sequences</taxon>
        <taxon>metagenomes</taxon>
        <taxon>ecological metagenomes</taxon>
    </lineage>
</organism>
<feature type="transmembrane region" description="Helical" evidence="7">
    <location>
        <begin position="12"/>
        <end position="29"/>
    </location>
</feature>
<keyword evidence="3" id="KW-0813">Transport</keyword>
<feature type="non-terminal residue" evidence="10">
    <location>
        <position position="1"/>
    </location>
</feature>
<keyword evidence="5 7" id="KW-1133">Transmembrane helix</keyword>
<comment type="similarity">
    <text evidence="2">Belongs to the monovalent cation:proton antiporter 2 (CPA2) transporter (TC 2.A.37) family.</text>
</comment>
<evidence type="ECO:0000313" key="10">
    <source>
        <dbReference type="EMBL" id="SVB25293.1"/>
    </source>
</evidence>
<dbReference type="Pfam" id="PF00999">
    <property type="entry name" value="Na_H_Exchanger"/>
    <property type="match status" value="1"/>
</dbReference>
<dbReference type="PROSITE" id="PS51201">
    <property type="entry name" value="RCK_N"/>
    <property type="match status" value="1"/>
</dbReference>
<evidence type="ECO:0008006" key="11">
    <source>
        <dbReference type="Google" id="ProtNLM"/>
    </source>
</evidence>
<dbReference type="Gene3D" id="1.20.1530.20">
    <property type="match status" value="1"/>
</dbReference>
<proteinExistence type="inferred from homology"/>
<evidence type="ECO:0000259" key="9">
    <source>
        <dbReference type="PROSITE" id="PS51202"/>
    </source>
</evidence>
<feature type="domain" description="RCK C-terminal" evidence="9">
    <location>
        <begin position="522"/>
        <end position="606"/>
    </location>
</feature>
<evidence type="ECO:0000256" key="4">
    <source>
        <dbReference type="ARBA" id="ARBA00022692"/>
    </source>
</evidence>
<reference evidence="10" key="1">
    <citation type="submission" date="2018-05" db="EMBL/GenBank/DDBJ databases">
        <authorList>
            <person name="Lanie J.A."/>
            <person name="Ng W.-L."/>
            <person name="Kazmierczak K.M."/>
            <person name="Andrzejewski T.M."/>
            <person name="Davidsen T.M."/>
            <person name="Wayne K.J."/>
            <person name="Tettelin H."/>
            <person name="Glass J.I."/>
            <person name="Rusch D."/>
            <person name="Podicherti R."/>
            <person name="Tsui H.-C.T."/>
            <person name="Winkler M.E."/>
        </authorList>
    </citation>
    <scope>NUCLEOTIDE SEQUENCE</scope>
</reference>
<dbReference type="PANTHER" id="PTHR42751">
    <property type="entry name" value="SODIUM/HYDROGEN EXCHANGER FAMILY/TRKA DOMAIN PROTEIN"/>
    <property type="match status" value="1"/>
</dbReference>
<dbReference type="InterPro" id="IPR036291">
    <property type="entry name" value="NAD(P)-bd_dom_sf"/>
</dbReference>
<dbReference type="InterPro" id="IPR006153">
    <property type="entry name" value="Cation/H_exchanger_TM"/>
</dbReference>
<feature type="transmembrane region" description="Helical" evidence="7">
    <location>
        <begin position="99"/>
        <end position="120"/>
    </location>
</feature>
<dbReference type="EMBL" id="UINC01034447">
    <property type="protein sequence ID" value="SVB25293.1"/>
    <property type="molecule type" value="Genomic_DNA"/>
</dbReference>
<evidence type="ECO:0000256" key="3">
    <source>
        <dbReference type="ARBA" id="ARBA00022448"/>
    </source>
</evidence>
<dbReference type="PROSITE" id="PS51202">
    <property type="entry name" value="RCK_C"/>
    <property type="match status" value="1"/>
</dbReference>
<evidence type="ECO:0000259" key="8">
    <source>
        <dbReference type="PROSITE" id="PS51201"/>
    </source>
</evidence>
<dbReference type="SUPFAM" id="SSF51735">
    <property type="entry name" value="NAD(P)-binding Rossmann-fold domains"/>
    <property type="match status" value="1"/>
</dbReference>
<dbReference type="GO" id="GO:0015297">
    <property type="term" value="F:antiporter activity"/>
    <property type="evidence" value="ECO:0007669"/>
    <property type="project" value="InterPro"/>
</dbReference>
<feature type="transmembrane region" description="Helical" evidence="7">
    <location>
        <begin position="275"/>
        <end position="298"/>
    </location>
</feature>
<feature type="transmembrane region" description="Helical" evidence="7">
    <location>
        <begin position="219"/>
        <end position="237"/>
    </location>
</feature>
<dbReference type="AlphaFoldDB" id="A0A382CIY2"/>
<dbReference type="GO" id="GO:1902600">
    <property type="term" value="P:proton transmembrane transport"/>
    <property type="evidence" value="ECO:0007669"/>
    <property type="project" value="InterPro"/>
</dbReference>
<dbReference type="GO" id="GO:0008324">
    <property type="term" value="F:monoatomic cation transmembrane transporter activity"/>
    <property type="evidence" value="ECO:0007669"/>
    <property type="project" value="InterPro"/>
</dbReference>
<dbReference type="SUPFAM" id="SSF116726">
    <property type="entry name" value="TrkA C-terminal domain-like"/>
    <property type="match status" value="1"/>
</dbReference>
<accession>A0A382CIY2</accession>
<protein>
    <recommendedName>
        <fullName evidence="11">RCK N-terminal domain-containing protein</fullName>
    </recommendedName>
</protein>
<feature type="transmembrane region" description="Helical" evidence="7">
    <location>
        <begin position="35"/>
        <end position="57"/>
    </location>
</feature>
<dbReference type="GO" id="GO:0006813">
    <property type="term" value="P:potassium ion transport"/>
    <property type="evidence" value="ECO:0007669"/>
    <property type="project" value="InterPro"/>
</dbReference>
<evidence type="ECO:0000256" key="6">
    <source>
        <dbReference type="ARBA" id="ARBA00023136"/>
    </source>
</evidence>
<feature type="transmembrane region" description="Helical" evidence="7">
    <location>
        <begin position="170"/>
        <end position="198"/>
    </location>
</feature>
<evidence type="ECO:0000256" key="1">
    <source>
        <dbReference type="ARBA" id="ARBA00004141"/>
    </source>
</evidence>
<dbReference type="GO" id="GO:0016020">
    <property type="term" value="C:membrane"/>
    <property type="evidence" value="ECO:0007669"/>
    <property type="project" value="UniProtKB-SubCell"/>
</dbReference>
<dbReference type="InterPro" id="IPR003148">
    <property type="entry name" value="RCK_N"/>
</dbReference>
<keyword evidence="4 7" id="KW-0812">Transmembrane</keyword>
<feature type="transmembrane region" description="Helical" evidence="7">
    <location>
        <begin position="310"/>
        <end position="334"/>
    </location>
</feature>
<gene>
    <name evidence="10" type="ORF">METZ01_LOCUS178147</name>
</gene>
<dbReference type="InterPro" id="IPR036721">
    <property type="entry name" value="RCK_C_sf"/>
</dbReference>
<evidence type="ECO:0000256" key="7">
    <source>
        <dbReference type="SAM" id="Phobius"/>
    </source>
</evidence>
<dbReference type="PANTHER" id="PTHR42751:SF3">
    <property type="entry name" value="SODIUM_GLUTAMATE SYMPORTER"/>
    <property type="match status" value="1"/>
</dbReference>
<dbReference type="InterPro" id="IPR038770">
    <property type="entry name" value="Na+/solute_symporter_sf"/>
</dbReference>
<comment type="subcellular location">
    <subcellularLocation>
        <location evidence="1">Membrane</location>
        <topology evidence="1">Multi-pass membrane protein</topology>
    </subcellularLocation>
</comment>
<evidence type="ECO:0000256" key="5">
    <source>
        <dbReference type="ARBA" id="ARBA00022989"/>
    </source>
</evidence>
<feature type="domain" description="RCK N-terminal" evidence="8">
    <location>
        <begin position="356"/>
        <end position="473"/>
    </location>
</feature>
<dbReference type="Gene3D" id="3.40.50.720">
    <property type="entry name" value="NAD(P)-binding Rossmann-like Domain"/>
    <property type="match status" value="1"/>
</dbReference>